<gene>
    <name evidence="2" type="ORF">HYPSUDRAFT_87395</name>
</gene>
<dbReference type="OrthoDB" id="3034829at2759"/>
<reference evidence="3" key="1">
    <citation type="submission" date="2014-04" db="EMBL/GenBank/DDBJ databases">
        <title>Evolutionary Origins and Diversification of the Mycorrhizal Mutualists.</title>
        <authorList>
            <consortium name="DOE Joint Genome Institute"/>
            <consortium name="Mycorrhizal Genomics Consortium"/>
            <person name="Kohler A."/>
            <person name="Kuo A."/>
            <person name="Nagy L.G."/>
            <person name="Floudas D."/>
            <person name="Copeland A."/>
            <person name="Barry K.W."/>
            <person name="Cichocki N."/>
            <person name="Veneault-Fourrey C."/>
            <person name="LaButti K."/>
            <person name="Lindquist E.A."/>
            <person name="Lipzen A."/>
            <person name="Lundell T."/>
            <person name="Morin E."/>
            <person name="Murat C."/>
            <person name="Riley R."/>
            <person name="Ohm R."/>
            <person name="Sun H."/>
            <person name="Tunlid A."/>
            <person name="Henrissat B."/>
            <person name="Grigoriev I.V."/>
            <person name="Hibbett D.S."/>
            <person name="Martin F."/>
        </authorList>
    </citation>
    <scope>NUCLEOTIDE SEQUENCE [LARGE SCALE GENOMIC DNA]</scope>
    <source>
        <strain evidence="3">FD-334 SS-4</strain>
    </source>
</reference>
<proteinExistence type="predicted"/>
<dbReference type="EMBL" id="KN817549">
    <property type="protein sequence ID" value="KJA22569.1"/>
    <property type="molecule type" value="Genomic_DNA"/>
</dbReference>
<sequence length="379" mass="41655">MYATKVFPAPPPTNNDLTSLQRTQLVRKARKIEQLLGITPHLVESTTTDALDPIHISLPYRRESFSGRRSSVESTVSSSTEESLKRSTSIASSSSRRRPTLQHSSSRTSLPNAFKSDKVPVLQLAMDSLTLNPPSNRLSVADSPSSSCDSPNSLYSDASSSRSSCDSPRESLVLVVDFVIPTPNSLRKQKMDRLRKKLGNDVPYDLVFPKGCTEDKPRAATPSIIRPLPQTDKPCPPLPPPTAARARKHAGPRIAHARDSIVDSASIHRARRQASAQLRPVVRRHELSASADFRRASNRLSFIIENPDENKAGILSEYGLQVTRVSSDDGADVISEWFGANMNLWSGKKGHESAAERKRRPSSYRKPAPPVPVELLSSQ</sequence>
<accession>A0A0D2NUN6</accession>
<keyword evidence="3" id="KW-1185">Reference proteome</keyword>
<feature type="region of interest" description="Disordered" evidence="1">
    <location>
        <begin position="65"/>
        <end position="113"/>
    </location>
</feature>
<feature type="region of interest" description="Disordered" evidence="1">
    <location>
        <begin position="345"/>
        <end position="379"/>
    </location>
</feature>
<evidence type="ECO:0000256" key="1">
    <source>
        <dbReference type="SAM" id="MobiDB-lite"/>
    </source>
</evidence>
<dbReference type="Proteomes" id="UP000054270">
    <property type="component" value="Unassembled WGS sequence"/>
</dbReference>
<name>A0A0D2NUN6_HYPSF</name>
<dbReference type="AlphaFoldDB" id="A0A0D2NUN6"/>
<feature type="compositionally biased region" description="Low complexity" evidence="1">
    <location>
        <begin position="72"/>
        <end position="94"/>
    </location>
</feature>
<evidence type="ECO:0000313" key="2">
    <source>
        <dbReference type="EMBL" id="KJA22569.1"/>
    </source>
</evidence>
<protein>
    <submittedName>
        <fullName evidence="2">Uncharacterized protein</fullName>
    </submittedName>
</protein>
<organism evidence="2 3">
    <name type="scientific">Hypholoma sublateritium (strain FD-334 SS-4)</name>
    <dbReference type="NCBI Taxonomy" id="945553"/>
    <lineage>
        <taxon>Eukaryota</taxon>
        <taxon>Fungi</taxon>
        <taxon>Dikarya</taxon>
        <taxon>Basidiomycota</taxon>
        <taxon>Agaricomycotina</taxon>
        <taxon>Agaricomycetes</taxon>
        <taxon>Agaricomycetidae</taxon>
        <taxon>Agaricales</taxon>
        <taxon>Agaricineae</taxon>
        <taxon>Strophariaceae</taxon>
        <taxon>Hypholoma</taxon>
    </lineage>
</organism>
<feature type="compositionally biased region" description="Low complexity" evidence="1">
    <location>
        <begin position="139"/>
        <end position="166"/>
    </location>
</feature>
<feature type="compositionally biased region" description="Polar residues" evidence="1">
    <location>
        <begin position="101"/>
        <end position="111"/>
    </location>
</feature>
<feature type="region of interest" description="Disordered" evidence="1">
    <location>
        <begin position="132"/>
        <end position="166"/>
    </location>
</feature>
<evidence type="ECO:0000313" key="3">
    <source>
        <dbReference type="Proteomes" id="UP000054270"/>
    </source>
</evidence>